<evidence type="ECO:0000256" key="2">
    <source>
        <dbReference type="ARBA" id="ARBA00023002"/>
    </source>
</evidence>
<dbReference type="Gene3D" id="3.30.365.10">
    <property type="entry name" value="Aldehyde oxidase/xanthine dehydrogenase, molybdopterin binding domain"/>
    <property type="match status" value="4"/>
</dbReference>
<evidence type="ECO:0000259" key="3">
    <source>
        <dbReference type="SMART" id="SM01008"/>
    </source>
</evidence>
<protein>
    <submittedName>
        <fullName evidence="4">Aldehyde oxidase</fullName>
    </submittedName>
</protein>
<keyword evidence="1" id="KW-0500">Molybdenum</keyword>
<dbReference type="AlphaFoldDB" id="A0A085B6J6"/>
<dbReference type="Pfam" id="PF01315">
    <property type="entry name" value="Ald_Xan_dh_C"/>
    <property type="match status" value="1"/>
</dbReference>
<dbReference type="GO" id="GO:0005506">
    <property type="term" value="F:iron ion binding"/>
    <property type="evidence" value="ECO:0007669"/>
    <property type="project" value="InterPro"/>
</dbReference>
<dbReference type="OrthoDB" id="9767994at2"/>
<dbReference type="GO" id="GO:0016491">
    <property type="term" value="F:oxidoreductase activity"/>
    <property type="evidence" value="ECO:0007669"/>
    <property type="project" value="UniProtKB-KW"/>
</dbReference>
<evidence type="ECO:0000313" key="4">
    <source>
        <dbReference type="EMBL" id="KFC18091.1"/>
    </source>
</evidence>
<accession>A0A085B6J6</accession>
<dbReference type="RefSeq" id="WP_051880077.1">
    <property type="nucleotide sequence ID" value="NZ_FOFI01000007.1"/>
</dbReference>
<dbReference type="Proteomes" id="UP000028623">
    <property type="component" value="Unassembled WGS sequence"/>
</dbReference>
<dbReference type="SUPFAM" id="SSF56003">
    <property type="entry name" value="Molybdenum cofactor-binding domain"/>
    <property type="match status" value="1"/>
</dbReference>
<dbReference type="eggNOG" id="COG1529">
    <property type="taxonomic scope" value="Bacteria"/>
</dbReference>
<keyword evidence="2" id="KW-0560">Oxidoreductase</keyword>
<feature type="domain" description="Aldehyde oxidase/xanthine dehydrogenase a/b hammerhead" evidence="3">
    <location>
        <begin position="25"/>
        <end position="137"/>
    </location>
</feature>
<keyword evidence="5" id="KW-1185">Reference proteome</keyword>
<dbReference type="Pfam" id="PF20256">
    <property type="entry name" value="MoCoBD_2"/>
    <property type="match status" value="1"/>
</dbReference>
<dbReference type="SUPFAM" id="SSF54665">
    <property type="entry name" value="CO dehydrogenase molybdoprotein N-domain-like"/>
    <property type="match status" value="1"/>
</dbReference>
<dbReference type="Pfam" id="PF02738">
    <property type="entry name" value="MoCoBD_1"/>
    <property type="match status" value="1"/>
</dbReference>
<reference evidence="4 5" key="1">
    <citation type="submission" date="2014-07" db="EMBL/GenBank/DDBJ databases">
        <title>Epilithonimonas lactis LMG 22401 Genome.</title>
        <authorList>
            <person name="Pipes S.E."/>
            <person name="Stropko S.J."/>
        </authorList>
    </citation>
    <scope>NUCLEOTIDE SEQUENCE [LARGE SCALE GENOMIC DNA]</scope>
    <source>
        <strain evidence="4 5">LMG 24401</strain>
    </source>
</reference>
<dbReference type="InterPro" id="IPR016208">
    <property type="entry name" value="Ald_Oxase/xanthine_DH-like"/>
</dbReference>
<sequence>MGFIDIITNKFKKPEGRVEGVEKVTGNGKFAAEYQVKNVCYSVLVNSTVPSGKIKSILVDKAKEVEGVIDIITHLHKPMVPGMATEDKIKESKFGLPVFHTDKIFFKGQPIAMVIAETLEDATFAASLVEAEYQKDSFIIEFESAKESIPLKPEGKERGSEDAWQNLPFIIDEQYNIKADIHNPMEMHATIAHWTGNDTLRLYDKNQGVNNVQKIIGKLFGLPEKNIEVFSEFVGGGFGSGLRVWPHVLASIMAAKQVNRPVKLMLTRPQMFAGTGYRPASWQRLKIGSDKEGNLLGVLHQAKNGTSLYENFNDGITRVTRLIYKLPNLKTEAAIVPLNLSTPTWMRGPGDCTGVFALESAVDELSYKLKMDPVELRLKNISLQKHPDSGLPWSTHFLDEGLKRGAKMIGWDARKPKPASTIEGDWYIGYGMAVGMWNAGRREAKAAIIFHKDGSMKVQTAMTDIGTGTGTGMQNIAHEITGISKDKISIELGNSALPPAPSQGGSTGLSSVSGAVFEVSNQLKLKLAEYASAIDPGFKSIPADQIILTESKIALKNNATVSVSYNELFEKNSLDEVRVEVSSKPGDEQKKFAFCSSSAHFCKVRVNKRTGKVKVDKLAVVGDGGKIINSQAAANQMSGAAVGGIGMALMEENQIDAKLGSLIANDLAGYHFAVNADAPIIEVDFINKPDPNINPSGAKGLGEVGIIGTAPAIANAIYNAIGLRMRDLPITPDKILMALSKQ</sequence>
<dbReference type="SMART" id="SM01008">
    <property type="entry name" value="Ald_Xan_dh_C"/>
    <property type="match status" value="1"/>
</dbReference>
<dbReference type="InterPro" id="IPR036856">
    <property type="entry name" value="Ald_Oxase/Xan_DH_a/b_sf"/>
</dbReference>
<evidence type="ECO:0000313" key="5">
    <source>
        <dbReference type="Proteomes" id="UP000028623"/>
    </source>
</evidence>
<dbReference type="InterPro" id="IPR037165">
    <property type="entry name" value="AldOxase/xan_DH_Mopterin-bd_sf"/>
</dbReference>
<dbReference type="EMBL" id="JPLY01000008">
    <property type="protein sequence ID" value="KFC18091.1"/>
    <property type="molecule type" value="Genomic_DNA"/>
</dbReference>
<gene>
    <name evidence="4" type="ORF">IO89_18335</name>
</gene>
<dbReference type="Gene3D" id="3.90.1170.50">
    <property type="entry name" value="Aldehyde oxidase/xanthine dehydrogenase, a/b hammerhead"/>
    <property type="match status" value="1"/>
</dbReference>
<dbReference type="InterPro" id="IPR046867">
    <property type="entry name" value="AldOxase/xan_DH_MoCoBD2"/>
</dbReference>
<dbReference type="STRING" id="421072.SAMN04488097_3969"/>
<dbReference type="PANTHER" id="PTHR11908:SF132">
    <property type="entry name" value="ALDEHYDE OXIDASE 1-RELATED"/>
    <property type="match status" value="1"/>
</dbReference>
<dbReference type="PANTHER" id="PTHR11908">
    <property type="entry name" value="XANTHINE DEHYDROGENASE"/>
    <property type="match status" value="1"/>
</dbReference>
<proteinExistence type="predicted"/>
<organism evidence="4 5">
    <name type="scientific">Epilithonimonas lactis</name>
    <dbReference type="NCBI Taxonomy" id="421072"/>
    <lineage>
        <taxon>Bacteria</taxon>
        <taxon>Pseudomonadati</taxon>
        <taxon>Bacteroidota</taxon>
        <taxon>Flavobacteriia</taxon>
        <taxon>Flavobacteriales</taxon>
        <taxon>Weeksellaceae</taxon>
        <taxon>Chryseobacterium group</taxon>
        <taxon>Epilithonimonas</taxon>
    </lineage>
</organism>
<comment type="caution">
    <text evidence="4">The sequence shown here is derived from an EMBL/GenBank/DDBJ whole genome shotgun (WGS) entry which is preliminary data.</text>
</comment>
<dbReference type="InterPro" id="IPR008274">
    <property type="entry name" value="AldOxase/xan_DH_MoCoBD1"/>
</dbReference>
<evidence type="ECO:0000256" key="1">
    <source>
        <dbReference type="ARBA" id="ARBA00022505"/>
    </source>
</evidence>
<name>A0A085B6J6_9FLAO</name>
<dbReference type="InterPro" id="IPR000674">
    <property type="entry name" value="Ald_Oxase/Xan_DH_a/b"/>
</dbReference>